<evidence type="ECO:0000313" key="2">
    <source>
        <dbReference type="EMBL" id="MBB5816878.1"/>
    </source>
</evidence>
<dbReference type="InterPro" id="IPR058118">
    <property type="entry name" value="Tpg"/>
</dbReference>
<sequence length="213" mass="24074">MSALTNSTAETGHPRDESPLELTLRLSADTVQEALDRADSRHWTRKPPRSIHARLAYLLSQTRQDATTLANLLQVTSAELDALRASPQTPAGDPLHQAVEREVLRRWQPRVRRRAHAAIIANNGQMMLSFRAWLGFTAAAGSSDDPRLRFLTLSLQSPYPHHLFTAQHRNAPEPELRAILNNALSACYFHRNRPTPTGETVSLERIDYLEFHY</sequence>
<dbReference type="NCBIfam" id="NF047541">
    <property type="entry name" value="telomere_Tpg"/>
    <property type="match status" value="1"/>
</dbReference>
<dbReference type="EMBL" id="JACHLX010000002">
    <property type="protein sequence ID" value="MBB5816878.1"/>
    <property type="molecule type" value="Genomic_DNA"/>
</dbReference>
<accession>A0AA89QEJ1</accession>
<organism evidence="2 3">
    <name type="scientific">Streptomyces collinus</name>
    <dbReference type="NCBI Taxonomy" id="42684"/>
    <lineage>
        <taxon>Bacteria</taxon>
        <taxon>Bacillati</taxon>
        <taxon>Actinomycetota</taxon>
        <taxon>Actinomycetes</taxon>
        <taxon>Kitasatosporales</taxon>
        <taxon>Streptomycetaceae</taxon>
        <taxon>Streptomyces</taxon>
    </lineage>
</organism>
<evidence type="ECO:0000313" key="3">
    <source>
        <dbReference type="Proteomes" id="UP000579531"/>
    </source>
</evidence>
<name>A0AA89QEJ1_STRCU</name>
<dbReference type="GeneID" id="93835851"/>
<dbReference type="RefSeq" id="WP_184854651.1">
    <property type="nucleotide sequence ID" value="NZ_BAABFE010000021.1"/>
</dbReference>
<feature type="region of interest" description="Disordered" evidence="1">
    <location>
        <begin position="1"/>
        <end position="20"/>
    </location>
</feature>
<keyword evidence="3" id="KW-1185">Reference proteome</keyword>
<dbReference type="AlphaFoldDB" id="A0AA89QEJ1"/>
<reference evidence="2 3" key="1">
    <citation type="submission" date="2020-08" db="EMBL/GenBank/DDBJ databases">
        <title>Sequencing the genomes of 1000 actinobacteria strains.</title>
        <authorList>
            <person name="Klenk H.-P."/>
        </authorList>
    </citation>
    <scope>NUCLEOTIDE SEQUENCE [LARGE SCALE GENOMIC DNA]</scope>
    <source>
        <strain evidence="2 3">DSM 40129</strain>
    </source>
</reference>
<gene>
    <name evidence="2" type="ORF">HNR72_008000</name>
</gene>
<protein>
    <submittedName>
        <fullName evidence="2">Uncharacterized protein</fullName>
    </submittedName>
</protein>
<comment type="caution">
    <text evidence="2">The sequence shown here is derived from an EMBL/GenBank/DDBJ whole genome shotgun (WGS) entry which is preliminary data.</text>
</comment>
<evidence type="ECO:0000256" key="1">
    <source>
        <dbReference type="SAM" id="MobiDB-lite"/>
    </source>
</evidence>
<proteinExistence type="predicted"/>
<feature type="compositionally biased region" description="Polar residues" evidence="1">
    <location>
        <begin position="1"/>
        <end position="10"/>
    </location>
</feature>
<dbReference type="Proteomes" id="UP000579531">
    <property type="component" value="Unassembled WGS sequence"/>
</dbReference>